<evidence type="ECO:0000313" key="2">
    <source>
        <dbReference type="Proteomes" id="UP000214365"/>
    </source>
</evidence>
<organism evidence="1 2">
    <name type="scientific">Talaromyces atroroseus</name>
    <dbReference type="NCBI Taxonomy" id="1441469"/>
    <lineage>
        <taxon>Eukaryota</taxon>
        <taxon>Fungi</taxon>
        <taxon>Dikarya</taxon>
        <taxon>Ascomycota</taxon>
        <taxon>Pezizomycotina</taxon>
        <taxon>Eurotiomycetes</taxon>
        <taxon>Eurotiomycetidae</taxon>
        <taxon>Eurotiales</taxon>
        <taxon>Trichocomaceae</taxon>
        <taxon>Talaromyces</taxon>
        <taxon>Talaromyces sect. Trachyspermi</taxon>
    </lineage>
</organism>
<dbReference type="EMBL" id="LFMY01000008">
    <property type="protein sequence ID" value="OKL59082.1"/>
    <property type="molecule type" value="Genomic_DNA"/>
</dbReference>
<dbReference type="AlphaFoldDB" id="A0A225AD55"/>
<protein>
    <submittedName>
        <fullName evidence="1">Uncharacterized protein</fullName>
    </submittedName>
</protein>
<dbReference type="RefSeq" id="XP_020119203.1">
    <property type="nucleotide sequence ID" value="XM_020268011.1"/>
</dbReference>
<accession>A0A225AD55</accession>
<gene>
    <name evidence="1" type="ORF">UA08_05711</name>
</gene>
<dbReference type="OrthoDB" id="4224127at2759"/>
<dbReference type="GeneID" id="31005467"/>
<keyword evidence="2" id="KW-1185">Reference proteome</keyword>
<proteinExistence type="predicted"/>
<evidence type="ECO:0000313" key="1">
    <source>
        <dbReference type="EMBL" id="OKL59082.1"/>
    </source>
</evidence>
<name>A0A225AD55_TALAT</name>
<dbReference type="Proteomes" id="UP000214365">
    <property type="component" value="Unassembled WGS sequence"/>
</dbReference>
<reference evidence="1 2" key="1">
    <citation type="submission" date="2015-06" db="EMBL/GenBank/DDBJ databases">
        <title>Talaromyces atroroseus IBT 11181 draft genome.</title>
        <authorList>
            <person name="Rasmussen K.B."/>
            <person name="Rasmussen S."/>
            <person name="Petersen B."/>
            <person name="Sicheritz-Ponten T."/>
            <person name="Mortensen U.H."/>
            <person name="Thrane U."/>
        </authorList>
    </citation>
    <scope>NUCLEOTIDE SEQUENCE [LARGE SCALE GENOMIC DNA]</scope>
    <source>
        <strain evidence="1 2">IBT 11181</strain>
    </source>
</reference>
<comment type="caution">
    <text evidence="1">The sequence shown here is derived from an EMBL/GenBank/DDBJ whole genome shotgun (WGS) entry which is preliminary data.</text>
</comment>
<sequence length="401" mass="44998">MSTVRYFNDVPHIVRYGMRDDEEERCWILFWRNGTQFEIHVDKQDVHGTAFYSAWRPMLREGLKEGETMKDHLENQWNPFCDLIISHSMATLQRLAPVGPYWITLSDYFHTPSYDLKLVTDRESGNVYGKVTNGPKEQAAYGFQTISAAAFRNMPKDIPHYASSDLVVVDRAENWKVPPRKVRTVDGHVYFFKACERSSTSLETGEVTNAALNSIEVCLKLFKYSQVSHSAWAAERPTVLGIVTDTSAAPSGSASEYQVAPEHAVQASQHEAGMTETLVAGILLPPIPRGQTLAEVTEQVERMTLDTAIDQSRLWKSQIEKEVALMHSLGIYWGGREDWFYINQHTILVDAKGQASLDLGVASSVNGSVSEGLATRGFAMDTKAVDAVFEEWLPTELSNRK</sequence>